<sequence length="116" mass="12600">MSRCLANASQLSSCNLEECASGNPDVSPPEGHGWLITDDHIEIDWMSLPPAPEALMELILCGCTGNCTIGNCTCKRNGVSCSNCCQCDERCNNSHTTTRKKAKTMTTMANESIDRR</sequence>
<proteinExistence type="predicted"/>
<reference evidence="1" key="1">
    <citation type="journal article" date="2023" name="G3 (Bethesda)">
        <title>Whole genome assembly and annotation of the endangered Caribbean coral Acropora cervicornis.</title>
        <authorList>
            <person name="Selwyn J.D."/>
            <person name="Vollmer S.V."/>
        </authorList>
    </citation>
    <scope>NUCLEOTIDE SEQUENCE</scope>
    <source>
        <strain evidence="1">K2</strain>
    </source>
</reference>
<dbReference type="SUPFAM" id="SSF82199">
    <property type="entry name" value="SET domain"/>
    <property type="match status" value="1"/>
</dbReference>
<organism evidence="1 2">
    <name type="scientific">Acropora cervicornis</name>
    <name type="common">Staghorn coral</name>
    <dbReference type="NCBI Taxonomy" id="6130"/>
    <lineage>
        <taxon>Eukaryota</taxon>
        <taxon>Metazoa</taxon>
        <taxon>Cnidaria</taxon>
        <taxon>Anthozoa</taxon>
        <taxon>Hexacorallia</taxon>
        <taxon>Scleractinia</taxon>
        <taxon>Astrocoeniina</taxon>
        <taxon>Acroporidae</taxon>
        <taxon>Acropora</taxon>
    </lineage>
</organism>
<dbReference type="AlphaFoldDB" id="A0AAD9Q1Q6"/>
<reference evidence="1" key="2">
    <citation type="journal article" date="2023" name="Science">
        <title>Genomic signatures of disease resistance in endangered staghorn corals.</title>
        <authorList>
            <person name="Vollmer S.V."/>
            <person name="Selwyn J.D."/>
            <person name="Despard B.A."/>
            <person name="Roesel C.L."/>
        </authorList>
    </citation>
    <scope>NUCLEOTIDE SEQUENCE</scope>
    <source>
        <strain evidence="1">K2</strain>
    </source>
</reference>
<comment type="caution">
    <text evidence="1">The sequence shown here is derived from an EMBL/GenBank/DDBJ whole genome shotgun (WGS) entry which is preliminary data.</text>
</comment>
<name>A0AAD9Q1Q6_ACRCE</name>
<protein>
    <recommendedName>
        <fullName evidence="3">Tesmin/TSO1-like CXC domain-containing protein</fullName>
    </recommendedName>
</protein>
<evidence type="ECO:0000313" key="1">
    <source>
        <dbReference type="EMBL" id="KAK2553048.1"/>
    </source>
</evidence>
<dbReference type="InterPro" id="IPR046341">
    <property type="entry name" value="SET_dom_sf"/>
</dbReference>
<evidence type="ECO:0000313" key="2">
    <source>
        <dbReference type="Proteomes" id="UP001249851"/>
    </source>
</evidence>
<accession>A0AAD9Q1Q6</accession>
<gene>
    <name evidence="1" type="ORF">P5673_025773</name>
</gene>
<keyword evidence="2" id="KW-1185">Reference proteome</keyword>
<dbReference type="Proteomes" id="UP001249851">
    <property type="component" value="Unassembled WGS sequence"/>
</dbReference>
<dbReference type="EMBL" id="JARQWQ010000081">
    <property type="protein sequence ID" value="KAK2553048.1"/>
    <property type="molecule type" value="Genomic_DNA"/>
</dbReference>
<evidence type="ECO:0008006" key="3">
    <source>
        <dbReference type="Google" id="ProtNLM"/>
    </source>
</evidence>